<dbReference type="InterPro" id="IPR016161">
    <property type="entry name" value="Ald_DH/histidinol_DH"/>
</dbReference>
<dbReference type="InterPro" id="IPR015590">
    <property type="entry name" value="Aldehyde_DH_dom"/>
</dbReference>
<feature type="active site" evidence="4">
    <location>
        <position position="256"/>
    </location>
</feature>
<proteinExistence type="inferred from homology"/>
<accession>A0A1H1VS73</accession>
<dbReference type="Gene3D" id="3.40.309.10">
    <property type="entry name" value="Aldehyde Dehydrogenase, Chain A, domain 2"/>
    <property type="match status" value="1"/>
</dbReference>
<evidence type="ECO:0000256" key="3">
    <source>
        <dbReference type="ARBA" id="ARBA00023002"/>
    </source>
</evidence>
<dbReference type="PANTHER" id="PTHR43217:SF1">
    <property type="entry name" value="SUCCINATE SEMIALDEHYDE DEHYDROGENASE [NAD(P)+] SAD"/>
    <property type="match status" value="1"/>
</dbReference>
<dbReference type="FunFam" id="3.40.605.10:FF:000012">
    <property type="entry name" value="NAD-dependent succinate-semialdehyde dehydrogenase"/>
    <property type="match status" value="1"/>
</dbReference>
<reference evidence="7 8" key="1">
    <citation type="submission" date="2016-10" db="EMBL/GenBank/DDBJ databases">
        <authorList>
            <person name="Varghese N."/>
            <person name="Submissions S."/>
        </authorList>
    </citation>
    <scope>NUCLEOTIDE SEQUENCE [LARGE SCALE GENOMIC DNA]</scope>
    <source>
        <strain evidence="7 8">RHA_55</strain>
    </source>
</reference>
<dbReference type="Gene3D" id="3.40.605.10">
    <property type="entry name" value="Aldehyde Dehydrogenase, Chain A, domain 1"/>
    <property type="match status" value="1"/>
</dbReference>
<dbReference type="PROSITE" id="PS00687">
    <property type="entry name" value="ALDEHYDE_DEHYDR_GLU"/>
    <property type="match status" value="1"/>
</dbReference>
<comment type="similarity">
    <text evidence="1 5">Belongs to the aldehyde dehydrogenase family.</text>
</comment>
<sequence length="480" mass="53565">MVSVNHFGNRINQFYRVLLNLKSTYIMKTELKTYNPYNGNLLETYRRDSEATLKDKLNVADQRFTSWKHVEIAERVALLQNLADELYKQKNSLSQLMTEEMGKPILESEAEIEKCIYLIDFYIKNSEQFLQDDLIDTDAHESFISYDPLGCILAIMPWNYPFWQVFRFAIPTLTAGNVALLKHASNVTGCALAIEKLFQDAGFPKGCFQTLIAHHEHIETLIDHDIVKAVSLTGSENAGRKIAERAGRNLKPSLLELGGNNACIILGDADLDEHIGTIVKARMQNSGQSCIAAKRFIVVESIYDAFIEKFTSKVQALKYGDPLDEDTTISCLARVDLAETLEEQVQQSIDLGAKVLIGHQRDGAYYPPTIITDVTPKMPVFTAETFGPVAAVIKVKTEDEAYNMASESKFGLGTMVFSSDYEAAAARISEIADGAFFINEMVKSDPRLPFGGTKISGFGRELSKEGMLAFVNIKTVYINQ</sequence>
<evidence type="ECO:0000313" key="8">
    <source>
        <dbReference type="Proteomes" id="UP000198963"/>
    </source>
</evidence>
<dbReference type="CDD" id="cd07100">
    <property type="entry name" value="ALDH_SSADH1_GabD1"/>
    <property type="match status" value="1"/>
</dbReference>
<dbReference type="PANTHER" id="PTHR43217">
    <property type="entry name" value="SUCCINATE SEMIALDEHYDE DEHYDROGENASE [NAD(P)+] SAD"/>
    <property type="match status" value="1"/>
</dbReference>
<dbReference type="STRING" id="1249933.SAMN04489797_2630"/>
<dbReference type="EMBL" id="LT629774">
    <property type="protein sequence ID" value="SDS87116.1"/>
    <property type="molecule type" value="Genomic_DNA"/>
</dbReference>
<dbReference type="AlphaFoldDB" id="A0A1H1VS73"/>
<feature type="domain" description="Aldehyde dehydrogenase" evidence="6">
    <location>
        <begin position="30"/>
        <end position="476"/>
    </location>
</feature>
<dbReference type="InterPro" id="IPR047110">
    <property type="entry name" value="GABD/Sad-like"/>
</dbReference>
<dbReference type="GO" id="GO:0004030">
    <property type="term" value="F:aldehyde dehydrogenase [NAD(P)+] activity"/>
    <property type="evidence" value="ECO:0007669"/>
    <property type="project" value="InterPro"/>
</dbReference>
<dbReference type="InterPro" id="IPR016162">
    <property type="entry name" value="Ald_DH_N"/>
</dbReference>
<organism evidence="7 8">
    <name type="scientific">Winogradskyella sediminis</name>
    <dbReference type="NCBI Taxonomy" id="1382466"/>
    <lineage>
        <taxon>Bacteria</taxon>
        <taxon>Pseudomonadati</taxon>
        <taxon>Bacteroidota</taxon>
        <taxon>Flavobacteriia</taxon>
        <taxon>Flavobacteriales</taxon>
        <taxon>Flavobacteriaceae</taxon>
        <taxon>Winogradskyella</taxon>
    </lineage>
</organism>
<dbReference type="InterPro" id="IPR029510">
    <property type="entry name" value="Ald_DH_CS_GLU"/>
</dbReference>
<dbReference type="SUPFAM" id="SSF53720">
    <property type="entry name" value="ALDH-like"/>
    <property type="match status" value="1"/>
</dbReference>
<dbReference type="Pfam" id="PF00171">
    <property type="entry name" value="Aldedh"/>
    <property type="match status" value="1"/>
</dbReference>
<evidence type="ECO:0000256" key="1">
    <source>
        <dbReference type="ARBA" id="ARBA00009986"/>
    </source>
</evidence>
<evidence type="ECO:0000256" key="5">
    <source>
        <dbReference type="RuleBase" id="RU003345"/>
    </source>
</evidence>
<gene>
    <name evidence="7" type="ORF">SAMN04489797_2630</name>
</gene>
<keyword evidence="8" id="KW-1185">Reference proteome</keyword>
<dbReference type="GO" id="GO:0004777">
    <property type="term" value="F:succinate-semialdehyde dehydrogenase (NAD+) activity"/>
    <property type="evidence" value="ECO:0007669"/>
    <property type="project" value="TreeGrafter"/>
</dbReference>
<evidence type="ECO:0000259" key="6">
    <source>
        <dbReference type="Pfam" id="PF00171"/>
    </source>
</evidence>
<evidence type="ECO:0000256" key="2">
    <source>
        <dbReference type="ARBA" id="ARBA00022857"/>
    </source>
</evidence>
<evidence type="ECO:0000313" key="7">
    <source>
        <dbReference type="EMBL" id="SDS87116.1"/>
    </source>
</evidence>
<dbReference type="Proteomes" id="UP000198963">
    <property type="component" value="Chromosome I"/>
</dbReference>
<dbReference type="InterPro" id="IPR016163">
    <property type="entry name" value="Ald_DH_C"/>
</dbReference>
<dbReference type="InterPro" id="IPR044148">
    <property type="entry name" value="ALDH_GabD1-like"/>
</dbReference>
<keyword evidence="2" id="KW-0521">NADP</keyword>
<name>A0A1H1VS73_9FLAO</name>
<protein>
    <submittedName>
        <fullName evidence="7">Succinate-semialdehyde dehydrogenase / glutarate-semialdehyde dehydrogenase</fullName>
    </submittedName>
</protein>
<keyword evidence="3 5" id="KW-0560">Oxidoreductase</keyword>
<evidence type="ECO:0000256" key="4">
    <source>
        <dbReference type="PROSITE-ProRule" id="PRU10007"/>
    </source>
</evidence>